<evidence type="ECO:0000313" key="6">
    <source>
        <dbReference type="Proteomes" id="UP000262939"/>
    </source>
</evidence>
<dbReference type="GO" id="GO:0045892">
    <property type="term" value="P:negative regulation of DNA-templated transcription"/>
    <property type="evidence" value="ECO:0007669"/>
    <property type="project" value="TreeGrafter"/>
</dbReference>
<evidence type="ECO:0000256" key="1">
    <source>
        <dbReference type="ARBA" id="ARBA00023015"/>
    </source>
</evidence>
<dbReference type="InterPro" id="IPR036388">
    <property type="entry name" value="WH-like_DNA-bd_sf"/>
</dbReference>
<dbReference type="Gene3D" id="3.40.1410.10">
    <property type="entry name" value="Chorismate lyase-like"/>
    <property type="match status" value="1"/>
</dbReference>
<dbReference type="PROSITE" id="PS50949">
    <property type="entry name" value="HTH_GNTR"/>
    <property type="match status" value="1"/>
</dbReference>
<dbReference type="AlphaFoldDB" id="A0A372L789"/>
<sequence>MDHNNRLPLYVQLKLWVIDQIESGLFTSGNKIPTEHSLSKMHNISRPTVRQALAELVKEGYLMKKRGLGTFVSTPLFTGDATVFRTFAEEMEIFGLSHRAKLISKKVYHASQELSKTLCINQGEEVFEVVRLRFANGNPLAIRTSIIPAKLHPGLLKENLEELYSLLAQKGVYPVRSKQTFQAVPAEKEQAELLKVMKGTPLMLWEGLVFAENDQPMEKVKAVYLGTHFRFEIEQSRQHSDLNSTMKGLIG</sequence>
<reference evidence="5 6" key="1">
    <citation type="submission" date="2018-08" db="EMBL/GenBank/DDBJ databases">
        <title>Bacillus chawlae sp. nov., Bacillus glennii sp. nov., and Bacillus saganii sp. nov. Isolated from the Vehicle Assembly Building at Kennedy Space Center where the Viking Spacecraft were Assembled.</title>
        <authorList>
            <person name="Seuylemezian A."/>
            <person name="Vaishampayan P."/>
        </authorList>
    </citation>
    <scope>NUCLEOTIDE SEQUENCE [LARGE SCALE GENOMIC DNA]</scope>
    <source>
        <strain evidence="5 6">V44-8</strain>
    </source>
</reference>
<dbReference type="CDD" id="cd07377">
    <property type="entry name" value="WHTH_GntR"/>
    <property type="match status" value="1"/>
</dbReference>
<dbReference type="InterPro" id="IPR000524">
    <property type="entry name" value="Tscrpt_reg_HTH_GntR"/>
</dbReference>
<evidence type="ECO:0000256" key="3">
    <source>
        <dbReference type="ARBA" id="ARBA00023163"/>
    </source>
</evidence>
<protein>
    <submittedName>
        <fullName evidence="5">GntR family transcriptional regulator</fullName>
    </submittedName>
</protein>
<keyword evidence="2" id="KW-0238">DNA-binding</keyword>
<feature type="domain" description="HTH gntR-type" evidence="4">
    <location>
        <begin position="7"/>
        <end position="75"/>
    </location>
</feature>
<keyword evidence="6" id="KW-1185">Reference proteome</keyword>
<dbReference type="Gene3D" id="1.10.10.10">
    <property type="entry name" value="Winged helix-like DNA-binding domain superfamily/Winged helix DNA-binding domain"/>
    <property type="match status" value="1"/>
</dbReference>
<dbReference type="OrthoDB" id="457376at2"/>
<dbReference type="InterPro" id="IPR036390">
    <property type="entry name" value="WH_DNA-bd_sf"/>
</dbReference>
<dbReference type="InterPro" id="IPR011663">
    <property type="entry name" value="UTRA"/>
</dbReference>
<dbReference type="SMART" id="SM00345">
    <property type="entry name" value="HTH_GNTR"/>
    <property type="match status" value="1"/>
</dbReference>
<keyword evidence="3" id="KW-0804">Transcription</keyword>
<proteinExistence type="predicted"/>
<organism evidence="5 6">
    <name type="scientific">Peribacillus glennii</name>
    <dbReference type="NCBI Taxonomy" id="2303991"/>
    <lineage>
        <taxon>Bacteria</taxon>
        <taxon>Bacillati</taxon>
        <taxon>Bacillota</taxon>
        <taxon>Bacilli</taxon>
        <taxon>Bacillales</taxon>
        <taxon>Bacillaceae</taxon>
        <taxon>Peribacillus</taxon>
    </lineage>
</organism>
<dbReference type="InterPro" id="IPR050679">
    <property type="entry name" value="Bact_HTH_transcr_reg"/>
</dbReference>
<accession>A0A372L789</accession>
<dbReference type="SUPFAM" id="SSF46785">
    <property type="entry name" value="Winged helix' DNA-binding domain"/>
    <property type="match status" value="1"/>
</dbReference>
<evidence type="ECO:0000256" key="2">
    <source>
        <dbReference type="ARBA" id="ARBA00023125"/>
    </source>
</evidence>
<dbReference type="GO" id="GO:0003700">
    <property type="term" value="F:DNA-binding transcription factor activity"/>
    <property type="evidence" value="ECO:0007669"/>
    <property type="project" value="InterPro"/>
</dbReference>
<dbReference type="Pfam" id="PF00392">
    <property type="entry name" value="GntR"/>
    <property type="match status" value="1"/>
</dbReference>
<dbReference type="SMART" id="SM00866">
    <property type="entry name" value="UTRA"/>
    <property type="match status" value="1"/>
</dbReference>
<dbReference type="EMBL" id="QVTD01000026">
    <property type="protein sequence ID" value="RFU60451.1"/>
    <property type="molecule type" value="Genomic_DNA"/>
</dbReference>
<name>A0A372L789_9BACI</name>
<evidence type="ECO:0000313" key="5">
    <source>
        <dbReference type="EMBL" id="RFU60451.1"/>
    </source>
</evidence>
<gene>
    <name evidence="5" type="ORF">D0466_21635</name>
</gene>
<comment type="caution">
    <text evidence="5">The sequence shown here is derived from an EMBL/GenBank/DDBJ whole genome shotgun (WGS) entry which is preliminary data.</text>
</comment>
<dbReference type="GO" id="GO:0003677">
    <property type="term" value="F:DNA binding"/>
    <property type="evidence" value="ECO:0007669"/>
    <property type="project" value="UniProtKB-KW"/>
</dbReference>
<keyword evidence="1" id="KW-0805">Transcription regulation</keyword>
<evidence type="ECO:0000259" key="4">
    <source>
        <dbReference type="PROSITE" id="PS50949"/>
    </source>
</evidence>
<dbReference type="PANTHER" id="PTHR44846:SF1">
    <property type="entry name" value="MANNOSYL-D-GLYCERATE TRANSPORT_METABOLISM SYSTEM REPRESSOR MNGR-RELATED"/>
    <property type="match status" value="1"/>
</dbReference>
<dbReference type="Proteomes" id="UP000262939">
    <property type="component" value="Unassembled WGS sequence"/>
</dbReference>
<dbReference type="InterPro" id="IPR028978">
    <property type="entry name" value="Chorismate_lyase_/UTRA_dom_sf"/>
</dbReference>
<dbReference type="PANTHER" id="PTHR44846">
    <property type="entry name" value="MANNOSYL-D-GLYCERATE TRANSPORT/METABOLISM SYSTEM REPRESSOR MNGR-RELATED"/>
    <property type="match status" value="1"/>
</dbReference>
<dbReference type="PRINTS" id="PR00035">
    <property type="entry name" value="HTHGNTR"/>
</dbReference>
<dbReference type="SUPFAM" id="SSF64288">
    <property type="entry name" value="Chorismate lyase-like"/>
    <property type="match status" value="1"/>
</dbReference>
<dbReference type="RefSeq" id="WP_117324571.1">
    <property type="nucleotide sequence ID" value="NZ_QVTD01000026.1"/>
</dbReference>
<dbReference type="Pfam" id="PF07702">
    <property type="entry name" value="UTRA"/>
    <property type="match status" value="1"/>
</dbReference>